<dbReference type="Pfam" id="PF03208">
    <property type="entry name" value="PRA1"/>
    <property type="match status" value="1"/>
</dbReference>
<dbReference type="Proteomes" id="UP000027135">
    <property type="component" value="Unassembled WGS sequence"/>
</dbReference>
<dbReference type="PANTHER" id="PTHR19317:SF0">
    <property type="entry name" value="PRENYLATED RAB ACCEPTOR PROTEIN 1"/>
    <property type="match status" value="1"/>
</dbReference>
<evidence type="ECO:0000256" key="5">
    <source>
        <dbReference type="ARBA" id="ARBA00022989"/>
    </source>
</evidence>
<keyword evidence="9" id="KW-1185">Reference proteome</keyword>
<evidence type="ECO:0000256" key="6">
    <source>
        <dbReference type="ARBA" id="ARBA00023136"/>
    </source>
</evidence>
<evidence type="ECO:0000313" key="8">
    <source>
        <dbReference type="EMBL" id="KDR19145.1"/>
    </source>
</evidence>
<evidence type="ECO:0000256" key="4">
    <source>
        <dbReference type="ARBA" id="ARBA00022692"/>
    </source>
</evidence>
<accession>A0A067RIM0</accession>
<dbReference type="GO" id="GO:0008021">
    <property type="term" value="C:synaptic vesicle"/>
    <property type="evidence" value="ECO:0007669"/>
    <property type="project" value="UniProtKB-SubCell"/>
</dbReference>
<dbReference type="GO" id="GO:0016020">
    <property type="term" value="C:membrane"/>
    <property type="evidence" value="ECO:0007669"/>
    <property type="project" value="UniProtKB-SubCell"/>
</dbReference>
<dbReference type="OrthoDB" id="63113at2759"/>
<comment type="subcellular location">
    <subcellularLocation>
        <location evidence="2">Cytoplasmic vesicle</location>
        <location evidence="2">Secretory vesicle</location>
        <location evidence="2">Synaptic vesicle</location>
    </subcellularLocation>
    <subcellularLocation>
        <location evidence="1 7">Membrane</location>
        <topology evidence="1 7">Multi-pass membrane protein</topology>
    </subcellularLocation>
</comment>
<dbReference type="InterPro" id="IPR004895">
    <property type="entry name" value="Prenylated_rab_accept_PRA1"/>
</dbReference>
<evidence type="ECO:0000313" key="9">
    <source>
        <dbReference type="Proteomes" id="UP000027135"/>
    </source>
</evidence>
<sequence length="197" mass="22133">MADVELGVTGSITVQEPVQTRKSMFQLPVQVSLSSPAAKEWFGQRRENIRQWTVFVNTGNFRTPSSIPRLSKRVMRNVEYFQSNYFFVFLGLLAYCLITSPLLLIAVAVSLGACYILSLKNTERKIRIFAHELTLAQQYGLVALCSLPLFYLSGAGAAIFWVIGVSIFIIGLHAAFYNIDAVLNPEDERMDLIMEEV</sequence>
<dbReference type="GO" id="GO:0005794">
    <property type="term" value="C:Golgi apparatus"/>
    <property type="evidence" value="ECO:0007669"/>
    <property type="project" value="TreeGrafter"/>
</dbReference>
<name>A0A067RIM0_ZOONE</name>
<proteinExistence type="inferred from homology"/>
<evidence type="ECO:0000256" key="3">
    <source>
        <dbReference type="ARBA" id="ARBA00006483"/>
    </source>
</evidence>
<dbReference type="OMA" id="PWTVFFN"/>
<evidence type="ECO:0000256" key="2">
    <source>
        <dbReference type="ARBA" id="ARBA00004234"/>
    </source>
</evidence>
<comment type="similarity">
    <text evidence="3 7">Belongs to the PRA1 family.</text>
</comment>
<dbReference type="AlphaFoldDB" id="A0A067RIM0"/>
<dbReference type="EMBL" id="KK852658">
    <property type="protein sequence ID" value="KDR19145.1"/>
    <property type="molecule type" value="Genomic_DNA"/>
</dbReference>
<dbReference type="InParanoid" id="A0A067RIM0"/>
<keyword evidence="6 7" id="KW-0472">Membrane</keyword>
<organism evidence="8 9">
    <name type="scientific">Zootermopsis nevadensis</name>
    <name type="common">Dampwood termite</name>
    <dbReference type="NCBI Taxonomy" id="136037"/>
    <lineage>
        <taxon>Eukaryota</taxon>
        <taxon>Metazoa</taxon>
        <taxon>Ecdysozoa</taxon>
        <taxon>Arthropoda</taxon>
        <taxon>Hexapoda</taxon>
        <taxon>Insecta</taxon>
        <taxon>Pterygota</taxon>
        <taxon>Neoptera</taxon>
        <taxon>Polyneoptera</taxon>
        <taxon>Dictyoptera</taxon>
        <taxon>Blattodea</taxon>
        <taxon>Blattoidea</taxon>
        <taxon>Termitoidae</taxon>
        <taxon>Termopsidae</taxon>
        <taxon>Zootermopsis</taxon>
    </lineage>
</organism>
<dbReference type="FunCoup" id="A0A067RIM0">
    <property type="interactions" value="493"/>
</dbReference>
<dbReference type="PANTHER" id="PTHR19317">
    <property type="entry name" value="PRENYLATED RAB ACCEPTOR 1-RELATED"/>
    <property type="match status" value="1"/>
</dbReference>
<gene>
    <name evidence="8" type="ORF">L798_07036</name>
</gene>
<protein>
    <recommendedName>
        <fullName evidence="7">PRA1 family protein</fullName>
    </recommendedName>
</protein>
<feature type="transmembrane region" description="Helical" evidence="7">
    <location>
        <begin position="158"/>
        <end position="179"/>
    </location>
</feature>
<reference evidence="8 9" key="1">
    <citation type="journal article" date="2014" name="Nat. Commun.">
        <title>Molecular traces of alternative social organization in a termite genome.</title>
        <authorList>
            <person name="Terrapon N."/>
            <person name="Li C."/>
            <person name="Robertson H.M."/>
            <person name="Ji L."/>
            <person name="Meng X."/>
            <person name="Booth W."/>
            <person name="Chen Z."/>
            <person name="Childers C.P."/>
            <person name="Glastad K.M."/>
            <person name="Gokhale K."/>
            <person name="Gowin J."/>
            <person name="Gronenberg W."/>
            <person name="Hermansen R.A."/>
            <person name="Hu H."/>
            <person name="Hunt B.G."/>
            <person name="Huylmans A.K."/>
            <person name="Khalil S.M."/>
            <person name="Mitchell R.D."/>
            <person name="Munoz-Torres M.C."/>
            <person name="Mustard J.A."/>
            <person name="Pan H."/>
            <person name="Reese J.T."/>
            <person name="Scharf M.E."/>
            <person name="Sun F."/>
            <person name="Vogel H."/>
            <person name="Xiao J."/>
            <person name="Yang W."/>
            <person name="Yang Z."/>
            <person name="Yang Z."/>
            <person name="Zhou J."/>
            <person name="Zhu J."/>
            <person name="Brent C.S."/>
            <person name="Elsik C.G."/>
            <person name="Goodisman M.A."/>
            <person name="Liberles D.A."/>
            <person name="Roe R.M."/>
            <person name="Vargo E.L."/>
            <person name="Vilcinskas A."/>
            <person name="Wang J."/>
            <person name="Bornberg-Bauer E."/>
            <person name="Korb J."/>
            <person name="Zhang G."/>
            <person name="Liebig J."/>
        </authorList>
    </citation>
    <scope>NUCLEOTIDE SEQUENCE [LARGE SCALE GENOMIC DNA]</scope>
    <source>
        <tissue evidence="8">Whole organism</tissue>
    </source>
</reference>
<evidence type="ECO:0000256" key="7">
    <source>
        <dbReference type="RuleBase" id="RU363107"/>
    </source>
</evidence>
<keyword evidence="4 7" id="KW-0812">Transmembrane</keyword>
<dbReference type="eggNOG" id="KOG3142">
    <property type="taxonomic scope" value="Eukaryota"/>
</dbReference>
<dbReference type="STRING" id="136037.A0A067RIM0"/>
<keyword evidence="5 7" id="KW-1133">Transmembrane helix</keyword>
<evidence type="ECO:0000256" key="1">
    <source>
        <dbReference type="ARBA" id="ARBA00004141"/>
    </source>
</evidence>
<feature type="transmembrane region" description="Helical" evidence="7">
    <location>
        <begin position="85"/>
        <end position="117"/>
    </location>
</feature>